<keyword evidence="1" id="KW-0812">Transmembrane</keyword>
<keyword evidence="1" id="KW-0472">Membrane</keyword>
<evidence type="ECO:0000313" key="3">
    <source>
        <dbReference type="Proteomes" id="UP000815677"/>
    </source>
</evidence>
<name>A0ABQ0KXK4_MYCCL</name>
<gene>
    <name evidence="2" type="ORF">MCHLO_01348</name>
</gene>
<evidence type="ECO:0000313" key="2">
    <source>
        <dbReference type="EMBL" id="GAT43678.1"/>
    </source>
</evidence>
<sequence length="139" mass="15919">MLRFPLAVALRRPHGVAVVPIRRLNHDKSTLYSNFQSRRELPRIERRWPAVLGVTAVVVAGWAAFLTYVTNETKCTSSVVKQIVPRVVVEWLSHYSWPDQPTAGERRRQLSNKGLPRLRNCLFHECTESQGHPLRVVAI</sequence>
<keyword evidence="1" id="KW-1133">Transmembrane helix</keyword>
<feature type="transmembrane region" description="Helical" evidence="1">
    <location>
        <begin position="48"/>
        <end position="69"/>
    </location>
</feature>
<keyword evidence="3" id="KW-1185">Reference proteome</keyword>
<dbReference type="Proteomes" id="UP000815677">
    <property type="component" value="Unassembled WGS sequence"/>
</dbReference>
<proteinExistence type="predicted"/>
<accession>A0ABQ0KXK4</accession>
<dbReference type="EMBL" id="DF839219">
    <property type="protein sequence ID" value="GAT43678.1"/>
    <property type="molecule type" value="Genomic_DNA"/>
</dbReference>
<evidence type="ECO:0000256" key="1">
    <source>
        <dbReference type="SAM" id="Phobius"/>
    </source>
</evidence>
<protein>
    <submittedName>
        <fullName evidence="2">Uncharacterized protein</fullName>
    </submittedName>
</protein>
<organism evidence="2 3">
    <name type="scientific">Mycena chlorophos</name>
    <name type="common">Agaric fungus</name>
    <name type="synonym">Agaricus chlorophos</name>
    <dbReference type="NCBI Taxonomy" id="658473"/>
    <lineage>
        <taxon>Eukaryota</taxon>
        <taxon>Fungi</taxon>
        <taxon>Dikarya</taxon>
        <taxon>Basidiomycota</taxon>
        <taxon>Agaricomycotina</taxon>
        <taxon>Agaricomycetes</taxon>
        <taxon>Agaricomycetidae</taxon>
        <taxon>Agaricales</taxon>
        <taxon>Marasmiineae</taxon>
        <taxon>Mycenaceae</taxon>
        <taxon>Mycena</taxon>
    </lineage>
</organism>
<reference evidence="2" key="1">
    <citation type="submission" date="2014-09" db="EMBL/GenBank/DDBJ databases">
        <title>Genome sequence of the luminous mushroom Mycena chlorophos for searching fungal bioluminescence genes.</title>
        <authorList>
            <person name="Tanaka Y."/>
            <person name="Kasuga D."/>
            <person name="Oba Y."/>
            <person name="Hase S."/>
            <person name="Sato K."/>
            <person name="Oba Y."/>
            <person name="Sakakibara Y."/>
        </authorList>
    </citation>
    <scope>NUCLEOTIDE SEQUENCE</scope>
</reference>